<dbReference type="KEGG" id="mhl:MHLP_01865"/>
<protein>
    <submittedName>
        <fullName evidence="1">Uncharacterized protein</fullName>
    </submittedName>
</protein>
<dbReference type="HOGENOM" id="CLU_154532_0_0_14"/>
<reference evidence="2" key="2">
    <citation type="submission" date="2012-07" db="EMBL/GenBank/DDBJ databases">
        <title>Complete genome sequence of 'Candidatus Mycoplasma haemolamae'.</title>
        <authorList>
            <person name="Guimaraes A.M.S."/>
            <person name="Toth B."/>
            <person name="Santos A.P."/>
            <person name="Nascimento N.C."/>
            <person name="Sojka J.E."/>
            <person name="Messick J.B."/>
        </authorList>
    </citation>
    <scope>NUCLEOTIDE SEQUENCE [LARGE SCALE GENOMIC DNA]</scope>
    <source>
        <strain evidence="2">Purdue</strain>
    </source>
</reference>
<dbReference type="STRING" id="1212765.MHLP_01865"/>
<evidence type="ECO:0000313" key="2">
    <source>
        <dbReference type="Proteomes" id="UP000006502"/>
    </source>
</evidence>
<proteinExistence type="predicted"/>
<evidence type="ECO:0000313" key="1">
    <source>
        <dbReference type="EMBL" id="AFO51953.1"/>
    </source>
</evidence>
<dbReference type="EMBL" id="CP003731">
    <property type="protein sequence ID" value="AFO51953.1"/>
    <property type="molecule type" value="Genomic_DNA"/>
</dbReference>
<organism evidence="1 2">
    <name type="scientific">Mycoplasma haematolamae (strain Purdue)</name>
    <dbReference type="NCBI Taxonomy" id="1212765"/>
    <lineage>
        <taxon>Bacteria</taxon>
        <taxon>Bacillati</taxon>
        <taxon>Mycoplasmatota</taxon>
        <taxon>Mollicutes</taxon>
        <taxon>Mycoplasmataceae</taxon>
        <taxon>Mycoplasma</taxon>
    </lineage>
</organism>
<reference evidence="1 2" key="1">
    <citation type="journal article" date="2012" name="J. Bacteriol.">
        <title>Genome Sequence of "Candidatus Mycoplasma haemolamae" Strain Purdue, a Red Blood Cell Pathogen of Alpacas (Vicugna pacos) and Llamas (Lama glama).</title>
        <authorList>
            <person name="Guimaraes A.M."/>
            <person name="Toth B."/>
            <person name="Santos A.P."/>
            <person name="do Nascimento N.C."/>
            <person name="Kritchevsky J.E."/>
            <person name="Messick J.B."/>
        </authorList>
    </citation>
    <scope>NUCLEOTIDE SEQUENCE [LARGE SCALE GENOMIC DNA]</scope>
    <source>
        <strain evidence="1 2">Purdue</strain>
    </source>
</reference>
<dbReference type="AlphaFoldDB" id="I7BJE5"/>
<accession>I7BJE5</accession>
<dbReference type="Proteomes" id="UP000006502">
    <property type="component" value="Chromosome"/>
</dbReference>
<dbReference type="PATRIC" id="fig|1212765.3.peg.419"/>
<gene>
    <name evidence="1" type="ordered locus">MHLP_01865</name>
</gene>
<sequence>MTALAKIVIAITTLGGSSATIAGASGAFSNDGNTFIFQGSELGDVSFYCPLRAGKYAKPEAKRETQRIVCLYEGDNGPVTELRLRDKQDQDNLLEWKSYGTNIYSLKTSGKTFKLDKRKEGNQDEEYLQVTLNSQTG</sequence>
<keyword evidence="2" id="KW-1185">Reference proteome</keyword>
<name>I7BJE5_MYCHA</name>